<sequence>MIKAIIFDFDGTIIDTETAWYVAFRDAYKEHGIDLTLEKYSECLGTSLHSFDPYTYLRTHHNIPIDLDEFRKSIQNTHTKMMESESIRPGILNLLDEAKEAGLKIGLATSSHMDWVKKFVNLLNIDDYFDCYCTADSVKNVKPDPELYHQALDRLGVKASEAIAIEDSPNGSRAAVAAGIPTIVAKNTITNQLPFSKGHHTIDSLENYTLTDLVENFIKKIG</sequence>
<dbReference type="Pfam" id="PF13419">
    <property type="entry name" value="HAD_2"/>
    <property type="match status" value="1"/>
</dbReference>
<keyword evidence="2" id="KW-1185">Reference proteome</keyword>
<dbReference type="SFLD" id="SFLDS00003">
    <property type="entry name" value="Haloacid_Dehalogenase"/>
    <property type="match status" value="1"/>
</dbReference>
<dbReference type="InterPro" id="IPR023214">
    <property type="entry name" value="HAD_sf"/>
</dbReference>
<reference evidence="2" key="1">
    <citation type="journal article" date="2019" name="Int. J. Syst. Evol. Microbiol.">
        <title>The Global Catalogue of Microorganisms (GCM) 10K type strain sequencing project: providing services to taxonomists for standard genome sequencing and annotation.</title>
        <authorList>
            <consortium name="The Broad Institute Genomics Platform"/>
            <consortium name="The Broad Institute Genome Sequencing Center for Infectious Disease"/>
            <person name="Wu L."/>
            <person name="Ma J."/>
        </authorList>
    </citation>
    <scope>NUCLEOTIDE SEQUENCE [LARGE SCALE GENOMIC DNA]</scope>
    <source>
        <strain evidence="2">TISTR 2241</strain>
    </source>
</reference>
<dbReference type="InterPro" id="IPR036412">
    <property type="entry name" value="HAD-like_sf"/>
</dbReference>
<dbReference type="PANTHER" id="PTHR18901:SF38">
    <property type="entry name" value="PSEUDOURIDINE-5'-PHOSPHATASE"/>
    <property type="match status" value="1"/>
</dbReference>
<dbReference type="SFLD" id="SFLDG01135">
    <property type="entry name" value="C1.5.6:_HAD__Beta-PGM__Phospha"/>
    <property type="match status" value="1"/>
</dbReference>
<dbReference type="Gene3D" id="3.40.50.1000">
    <property type="entry name" value="HAD superfamily/HAD-like"/>
    <property type="match status" value="1"/>
</dbReference>
<comment type="caution">
    <text evidence="1">The sequence shown here is derived from an EMBL/GenBank/DDBJ whole genome shotgun (WGS) entry which is preliminary data.</text>
</comment>
<protein>
    <submittedName>
        <fullName evidence="1">HAD family hydrolase</fullName>
    </submittedName>
</protein>
<dbReference type="PANTHER" id="PTHR18901">
    <property type="entry name" value="2-DEOXYGLUCOSE-6-PHOSPHATE PHOSPHATASE 2"/>
    <property type="match status" value="1"/>
</dbReference>
<dbReference type="SUPFAM" id="SSF56784">
    <property type="entry name" value="HAD-like"/>
    <property type="match status" value="1"/>
</dbReference>
<evidence type="ECO:0000313" key="2">
    <source>
        <dbReference type="Proteomes" id="UP001597458"/>
    </source>
</evidence>
<dbReference type="RefSeq" id="WP_141191151.1">
    <property type="nucleotide sequence ID" value="NZ_JBHUMR010000012.1"/>
</dbReference>
<keyword evidence="1" id="KW-0378">Hydrolase</keyword>
<dbReference type="InterPro" id="IPR006439">
    <property type="entry name" value="HAD-SF_hydro_IA"/>
</dbReference>
<dbReference type="GO" id="GO:0016787">
    <property type="term" value="F:hydrolase activity"/>
    <property type="evidence" value="ECO:0007669"/>
    <property type="project" value="UniProtKB-KW"/>
</dbReference>
<name>A0ABW5PRU6_9BACI</name>
<organism evidence="1 2">
    <name type="scientific">Terrilactibacillus laevilacticus</name>
    <dbReference type="NCBI Taxonomy" id="1380157"/>
    <lineage>
        <taxon>Bacteria</taxon>
        <taxon>Bacillati</taxon>
        <taxon>Bacillota</taxon>
        <taxon>Bacilli</taxon>
        <taxon>Bacillales</taxon>
        <taxon>Bacillaceae</taxon>
        <taxon>Terrilactibacillus</taxon>
    </lineage>
</organism>
<dbReference type="InterPro" id="IPR023198">
    <property type="entry name" value="PGP-like_dom2"/>
</dbReference>
<gene>
    <name evidence="1" type="ORF">ACFSTF_09575</name>
</gene>
<dbReference type="Proteomes" id="UP001597458">
    <property type="component" value="Unassembled WGS sequence"/>
</dbReference>
<dbReference type="SFLD" id="SFLDG01129">
    <property type="entry name" value="C1.5:_HAD__Beta-PGM__Phosphata"/>
    <property type="match status" value="1"/>
</dbReference>
<dbReference type="Gene3D" id="1.10.150.240">
    <property type="entry name" value="Putative phosphatase, domain 2"/>
    <property type="match status" value="1"/>
</dbReference>
<dbReference type="EMBL" id="JBHUMR010000012">
    <property type="protein sequence ID" value="MFD2617552.1"/>
    <property type="molecule type" value="Genomic_DNA"/>
</dbReference>
<accession>A0ABW5PRU6</accession>
<dbReference type="NCBIfam" id="TIGR01509">
    <property type="entry name" value="HAD-SF-IA-v3"/>
    <property type="match status" value="1"/>
</dbReference>
<evidence type="ECO:0000313" key="1">
    <source>
        <dbReference type="EMBL" id="MFD2617552.1"/>
    </source>
</evidence>
<dbReference type="InterPro" id="IPR041492">
    <property type="entry name" value="HAD_2"/>
</dbReference>
<proteinExistence type="predicted"/>